<evidence type="ECO:0000256" key="1">
    <source>
        <dbReference type="SAM" id="MobiDB-lite"/>
    </source>
</evidence>
<comment type="caution">
    <text evidence="2">The sequence shown here is derived from an EMBL/GenBank/DDBJ whole genome shotgun (WGS) entry which is preliminary data.</text>
</comment>
<reference evidence="2" key="1">
    <citation type="journal article" date="2022" name="Int. J. Mol. Sci.">
        <title>Draft Genome of Tanacetum Coccineum: Genomic Comparison of Closely Related Tanacetum-Family Plants.</title>
        <authorList>
            <person name="Yamashiro T."/>
            <person name="Shiraishi A."/>
            <person name="Nakayama K."/>
            <person name="Satake H."/>
        </authorList>
    </citation>
    <scope>NUCLEOTIDE SEQUENCE</scope>
</reference>
<evidence type="ECO:0000313" key="3">
    <source>
        <dbReference type="Proteomes" id="UP001151760"/>
    </source>
</evidence>
<proteinExistence type="predicted"/>
<keyword evidence="3" id="KW-1185">Reference proteome</keyword>
<reference evidence="2" key="2">
    <citation type="submission" date="2022-01" db="EMBL/GenBank/DDBJ databases">
        <authorList>
            <person name="Yamashiro T."/>
            <person name="Shiraishi A."/>
            <person name="Satake H."/>
            <person name="Nakayama K."/>
        </authorList>
    </citation>
    <scope>NUCLEOTIDE SEQUENCE</scope>
</reference>
<protein>
    <recommendedName>
        <fullName evidence="4">UBN2 domain-containing protein</fullName>
    </recommendedName>
</protein>
<dbReference type="EMBL" id="BQNB010018187">
    <property type="protein sequence ID" value="GJT71680.1"/>
    <property type="molecule type" value="Genomic_DNA"/>
</dbReference>
<evidence type="ECO:0008006" key="4">
    <source>
        <dbReference type="Google" id="ProtNLM"/>
    </source>
</evidence>
<name>A0ABQ5G850_9ASTR</name>
<feature type="compositionally biased region" description="Acidic residues" evidence="1">
    <location>
        <begin position="168"/>
        <end position="181"/>
    </location>
</feature>
<dbReference type="Proteomes" id="UP001151760">
    <property type="component" value="Unassembled WGS sequence"/>
</dbReference>
<sequence>MNFFIGKIDSRHVKSKDLDLWHVIIYGDFPPIENNSGTKKDEIVPFDKQSDDLKKRLAKNNEAKMIPEEESIDNAFARFNTIITSLKAFDEGYSSKNYVIKFLRALHPKWRAKVTAIEESKDLTSLLLDELIGNLKVHKVIIKKDSEIVKGKREHSRSLDLKAKKESSDEESSTSGSEDEEYAMAVRDFKKFFKRRGRFPPRNKNQRDFVGGSWSDSGEDEEEKIKDEMCLMAQTSNEICLGIDLEPDEWIEDNGCTKHMTDN</sequence>
<feature type="region of interest" description="Disordered" evidence="1">
    <location>
        <begin position="203"/>
        <end position="224"/>
    </location>
</feature>
<dbReference type="Pfam" id="PF14223">
    <property type="entry name" value="Retrotran_gag_2"/>
    <property type="match status" value="1"/>
</dbReference>
<gene>
    <name evidence="2" type="ORF">Tco_1030966</name>
</gene>
<organism evidence="2 3">
    <name type="scientific">Tanacetum coccineum</name>
    <dbReference type="NCBI Taxonomy" id="301880"/>
    <lineage>
        <taxon>Eukaryota</taxon>
        <taxon>Viridiplantae</taxon>
        <taxon>Streptophyta</taxon>
        <taxon>Embryophyta</taxon>
        <taxon>Tracheophyta</taxon>
        <taxon>Spermatophyta</taxon>
        <taxon>Magnoliopsida</taxon>
        <taxon>eudicotyledons</taxon>
        <taxon>Gunneridae</taxon>
        <taxon>Pentapetalae</taxon>
        <taxon>asterids</taxon>
        <taxon>campanulids</taxon>
        <taxon>Asterales</taxon>
        <taxon>Asteraceae</taxon>
        <taxon>Asteroideae</taxon>
        <taxon>Anthemideae</taxon>
        <taxon>Anthemidinae</taxon>
        <taxon>Tanacetum</taxon>
    </lineage>
</organism>
<feature type="region of interest" description="Disordered" evidence="1">
    <location>
        <begin position="159"/>
        <end position="181"/>
    </location>
</feature>
<accession>A0ABQ5G850</accession>
<evidence type="ECO:0000313" key="2">
    <source>
        <dbReference type="EMBL" id="GJT71680.1"/>
    </source>
</evidence>